<feature type="compositionally biased region" description="Basic residues" evidence="1">
    <location>
        <begin position="47"/>
        <end position="67"/>
    </location>
</feature>
<dbReference type="AlphaFoldDB" id="A0A8H7VRG4"/>
<keyword evidence="4" id="KW-1185">Reference proteome</keyword>
<evidence type="ECO:0000256" key="2">
    <source>
        <dbReference type="SAM" id="Phobius"/>
    </source>
</evidence>
<sequence>MPVNIPSPTSEKTLKTATATGGAIDINNKKSTNHDKEYHYSDTSKKTTTKKKKQELKKTHNDKKKSHNSTSKNHHLDNKKSQSNSTTTTIKTAGLLPSASIEKPTWIPYPTPTHGNEAIAAFDNNSLSSSSSMPAGAVAEAEHADSTLAQQFDEEYNTNTKSKDALMGSMLGVLGGISVLLITIIIFASHRRRKGIRNASDTVHPRERRGWGVRHSWYSASDSSVTSQCPSSLPPPYEEKKRESILKPPSPTVTKSTQYIPQLAYSPSFSVESRYLVQESITNQKEPLPPPPPPAASFTMTTTINNGNSNCNNYNNNTGGTTISTTTPSTFILSSPNIQHQHRHQQHEQLPLPSGPAPRPSRSLVRTYQAQLDNNKIGSILNDPNYP</sequence>
<name>A0A8H7VRG4_9FUNG</name>
<feature type="region of interest" description="Disordered" evidence="1">
    <location>
        <begin position="319"/>
        <end position="363"/>
    </location>
</feature>
<keyword evidence="2" id="KW-0472">Membrane</keyword>
<dbReference type="Proteomes" id="UP000646827">
    <property type="component" value="Unassembled WGS sequence"/>
</dbReference>
<feature type="region of interest" description="Disordered" evidence="1">
    <location>
        <begin position="1"/>
        <end position="87"/>
    </location>
</feature>
<accession>A0A8H7VRG4</accession>
<feature type="transmembrane region" description="Helical" evidence="2">
    <location>
        <begin position="165"/>
        <end position="188"/>
    </location>
</feature>
<proteinExistence type="predicted"/>
<gene>
    <name evidence="3" type="ORF">INT45_002524</name>
</gene>
<dbReference type="EMBL" id="JAEPRB010000021">
    <property type="protein sequence ID" value="KAG2226058.1"/>
    <property type="molecule type" value="Genomic_DNA"/>
</dbReference>
<organism evidence="3 4">
    <name type="scientific">Circinella minor</name>
    <dbReference type="NCBI Taxonomy" id="1195481"/>
    <lineage>
        <taxon>Eukaryota</taxon>
        <taxon>Fungi</taxon>
        <taxon>Fungi incertae sedis</taxon>
        <taxon>Mucoromycota</taxon>
        <taxon>Mucoromycotina</taxon>
        <taxon>Mucoromycetes</taxon>
        <taxon>Mucorales</taxon>
        <taxon>Lichtheimiaceae</taxon>
        <taxon>Circinella</taxon>
    </lineage>
</organism>
<keyword evidence="2" id="KW-0812">Transmembrane</keyword>
<feature type="compositionally biased region" description="Basic and acidic residues" evidence="1">
    <location>
        <begin position="32"/>
        <end position="45"/>
    </location>
</feature>
<feature type="compositionally biased region" description="Polar residues" evidence="1">
    <location>
        <begin position="1"/>
        <end position="11"/>
    </location>
</feature>
<feature type="compositionally biased region" description="Low complexity" evidence="1">
    <location>
        <begin position="319"/>
        <end position="332"/>
    </location>
</feature>
<dbReference type="OrthoDB" id="10460021at2759"/>
<evidence type="ECO:0000313" key="3">
    <source>
        <dbReference type="EMBL" id="KAG2226058.1"/>
    </source>
</evidence>
<reference evidence="3 4" key="1">
    <citation type="submission" date="2020-12" db="EMBL/GenBank/DDBJ databases">
        <title>Metabolic potential, ecology and presence of endohyphal bacteria is reflected in genomic diversity of Mucoromycotina.</title>
        <authorList>
            <person name="Muszewska A."/>
            <person name="Okrasinska A."/>
            <person name="Steczkiewicz K."/>
            <person name="Drgas O."/>
            <person name="Orlowska M."/>
            <person name="Perlinska-Lenart U."/>
            <person name="Aleksandrzak-Piekarczyk T."/>
            <person name="Szatraj K."/>
            <person name="Zielenkiewicz U."/>
            <person name="Pilsyk S."/>
            <person name="Malc E."/>
            <person name="Mieczkowski P."/>
            <person name="Kruszewska J.S."/>
            <person name="Biernat P."/>
            <person name="Pawlowska J."/>
        </authorList>
    </citation>
    <scope>NUCLEOTIDE SEQUENCE [LARGE SCALE GENOMIC DNA]</scope>
    <source>
        <strain evidence="3 4">CBS 142.35</strain>
    </source>
</reference>
<evidence type="ECO:0000313" key="4">
    <source>
        <dbReference type="Proteomes" id="UP000646827"/>
    </source>
</evidence>
<evidence type="ECO:0000256" key="1">
    <source>
        <dbReference type="SAM" id="MobiDB-lite"/>
    </source>
</evidence>
<keyword evidence="2" id="KW-1133">Transmembrane helix</keyword>
<feature type="region of interest" description="Disordered" evidence="1">
    <location>
        <begin position="224"/>
        <end position="253"/>
    </location>
</feature>
<protein>
    <submittedName>
        <fullName evidence="3">Uncharacterized protein</fullName>
    </submittedName>
</protein>
<comment type="caution">
    <text evidence="3">The sequence shown here is derived from an EMBL/GenBank/DDBJ whole genome shotgun (WGS) entry which is preliminary data.</text>
</comment>